<dbReference type="EMBL" id="CCNB01000004">
    <property type="protein sequence ID" value="CDX28034.1"/>
    <property type="molecule type" value="Genomic_DNA"/>
</dbReference>
<evidence type="ECO:0000313" key="3">
    <source>
        <dbReference type="Proteomes" id="UP000046373"/>
    </source>
</evidence>
<dbReference type="Proteomes" id="UP000046373">
    <property type="component" value="Unassembled WGS sequence"/>
</dbReference>
<proteinExistence type="predicted"/>
<dbReference type="GeneID" id="31888347"/>
<name>A0A090EIF4_MESPL</name>
<reference evidence="2 3" key="1">
    <citation type="submission" date="2014-08" db="EMBL/GenBank/DDBJ databases">
        <authorList>
            <person name="Moulin Lionel"/>
        </authorList>
    </citation>
    <scope>NUCLEOTIDE SEQUENCE [LARGE SCALE GENOMIC DNA]</scope>
</reference>
<sequence length="91" mass="9269">MRSAPWIALFLAGFVSGCTSDDYVRTEGVTPGVGNGQASNTAMQMVDPWKYGVQNTKLLVPAQRPGSESAAVGAKAGSAPSSTTSSSTTSN</sequence>
<gene>
    <name evidence="2" type="ORF">MPLDJ20_120272</name>
</gene>
<protein>
    <submittedName>
        <fullName evidence="2">Uncharacterized protein</fullName>
    </submittedName>
</protein>
<evidence type="ECO:0000256" key="1">
    <source>
        <dbReference type="SAM" id="MobiDB-lite"/>
    </source>
</evidence>
<dbReference type="PROSITE" id="PS51257">
    <property type="entry name" value="PROKAR_LIPOPROTEIN"/>
    <property type="match status" value="1"/>
</dbReference>
<feature type="compositionally biased region" description="Low complexity" evidence="1">
    <location>
        <begin position="81"/>
        <end position="91"/>
    </location>
</feature>
<organism evidence="2 3">
    <name type="scientific">Mesorhizobium plurifarium</name>
    <dbReference type="NCBI Taxonomy" id="69974"/>
    <lineage>
        <taxon>Bacteria</taxon>
        <taxon>Pseudomonadati</taxon>
        <taxon>Pseudomonadota</taxon>
        <taxon>Alphaproteobacteria</taxon>
        <taxon>Hyphomicrobiales</taxon>
        <taxon>Phyllobacteriaceae</taxon>
        <taxon>Mesorhizobium</taxon>
    </lineage>
</organism>
<dbReference type="AlphaFoldDB" id="A0A090EIF4"/>
<evidence type="ECO:0000313" key="2">
    <source>
        <dbReference type="EMBL" id="CDX28034.1"/>
    </source>
</evidence>
<accession>A0A090EIF4</accession>
<feature type="region of interest" description="Disordered" evidence="1">
    <location>
        <begin position="62"/>
        <end position="91"/>
    </location>
</feature>